<dbReference type="Gene3D" id="3.10.50.40">
    <property type="match status" value="1"/>
</dbReference>
<dbReference type="Gene3D" id="2.40.100.10">
    <property type="entry name" value="Cyclophilin-like"/>
    <property type="match status" value="1"/>
</dbReference>
<sequence length="367" mass="40392">MNTKKIVVLFTLLFSFFSINAQKNEGLFAELTTSKGKILLQLEFEKTPVTVANFVSLAEGKNAFVSEQYKGKLYYDGLKFHRVIADFMIQGGDPLGTGGGDPGYKFEDEIVSDLKHDNTGILSMANAGPATNGSQFFITHKATPWLDGKHTVFGHVIEGQEVVNSIAQNDVIEKVTIIRKGKLAKKFKAEKVFENYMKEKEEKDKIEAEKRKALEAKFAQTIADKKAFFEAKSKEAITLPSGLKYAVIQKGTGVKPAEGTQVFIHYAGYFEDGRLFDSSYEDISRANGKFDQNRANANGYAPFPFQYGNKSGLIPGFLEGVNSMSLGDKVILFIPSELGYGKTGAGGGIIPPNTNLIFEVELLESQQ</sequence>
<evidence type="ECO:0000256" key="2">
    <source>
        <dbReference type="ARBA" id="ARBA00007365"/>
    </source>
</evidence>
<reference evidence="12" key="1">
    <citation type="submission" date="2019-05" db="EMBL/GenBank/DDBJ databases">
        <title>Flavobacterium profundi sp. nov., isolated from a deep-sea seamount.</title>
        <authorList>
            <person name="Zhang D.-C."/>
        </authorList>
    </citation>
    <scope>NUCLEOTIDE SEQUENCE [LARGE SCALE GENOMIC DNA]</scope>
    <source>
        <strain evidence="12">TP390</strain>
    </source>
</reference>
<evidence type="ECO:0000256" key="1">
    <source>
        <dbReference type="ARBA" id="ARBA00000971"/>
    </source>
</evidence>
<dbReference type="PROSITE" id="PS50072">
    <property type="entry name" value="CSA_PPIASE_2"/>
    <property type="match status" value="1"/>
</dbReference>
<evidence type="ECO:0000259" key="10">
    <source>
        <dbReference type="PROSITE" id="PS50072"/>
    </source>
</evidence>
<dbReference type="InterPro" id="IPR046357">
    <property type="entry name" value="PPIase_dom_sf"/>
</dbReference>
<dbReference type="CDD" id="cd00317">
    <property type="entry name" value="cyclophilin"/>
    <property type="match status" value="1"/>
</dbReference>
<dbReference type="PANTHER" id="PTHR45625:SF4">
    <property type="entry name" value="PEPTIDYLPROLYL ISOMERASE DOMAIN AND WD REPEAT-CONTAINING PROTEIN 1"/>
    <property type="match status" value="1"/>
</dbReference>
<dbReference type="Proteomes" id="UP000431264">
    <property type="component" value="Unassembled WGS sequence"/>
</dbReference>
<dbReference type="AlphaFoldDB" id="A0A6I4IUH7"/>
<dbReference type="PRINTS" id="PR00153">
    <property type="entry name" value="CSAPPISMRASE"/>
</dbReference>
<dbReference type="GO" id="GO:0003755">
    <property type="term" value="F:peptidyl-prolyl cis-trans isomerase activity"/>
    <property type="evidence" value="ECO:0007669"/>
    <property type="project" value="UniProtKB-KW"/>
</dbReference>
<gene>
    <name evidence="11" type="ORF">GOQ30_14285</name>
</gene>
<feature type="domain" description="PPIase cyclophilin-type" evidence="10">
    <location>
        <begin position="36"/>
        <end position="168"/>
    </location>
</feature>
<comment type="caution">
    <text evidence="11">The sequence shown here is derived from an EMBL/GenBank/DDBJ whole genome shotgun (WGS) entry which is preliminary data.</text>
</comment>
<evidence type="ECO:0000256" key="6">
    <source>
        <dbReference type="PROSITE-ProRule" id="PRU00277"/>
    </source>
</evidence>
<dbReference type="OrthoDB" id="9807797at2"/>
<dbReference type="InterPro" id="IPR001179">
    <property type="entry name" value="PPIase_FKBP_dom"/>
</dbReference>
<keyword evidence="8" id="KW-0732">Signal</keyword>
<dbReference type="Pfam" id="PF00254">
    <property type="entry name" value="FKBP_C"/>
    <property type="match status" value="1"/>
</dbReference>
<name>A0A6I4IUH7_9FLAO</name>
<dbReference type="InterPro" id="IPR044666">
    <property type="entry name" value="Cyclophilin_A-like"/>
</dbReference>
<comment type="similarity">
    <text evidence="2">Belongs to the cyclophilin-type PPIase family.</text>
</comment>
<dbReference type="PROSITE" id="PS50059">
    <property type="entry name" value="FKBP_PPIASE"/>
    <property type="match status" value="1"/>
</dbReference>
<evidence type="ECO:0000256" key="5">
    <source>
        <dbReference type="ARBA" id="ARBA00023235"/>
    </source>
</evidence>
<organism evidence="11 12">
    <name type="scientific">Flavobacterium profundi</name>
    <dbReference type="NCBI Taxonomy" id="1774945"/>
    <lineage>
        <taxon>Bacteria</taxon>
        <taxon>Pseudomonadati</taxon>
        <taxon>Bacteroidota</taxon>
        <taxon>Flavobacteriia</taxon>
        <taxon>Flavobacteriales</taxon>
        <taxon>Flavobacteriaceae</taxon>
        <taxon>Flavobacterium</taxon>
    </lineage>
</organism>
<feature type="chain" id="PRO_5026191848" description="peptidylprolyl isomerase" evidence="8">
    <location>
        <begin position="21"/>
        <end position="367"/>
    </location>
</feature>
<dbReference type="RefSeq" id="WP_140998765.1">
    <property type="nucleotide sequence ID" value="NZ_VDCZ01000011.1"/>
</dbReference>
<dbReference type="PANTHER" id="PTHR45625">
    <property type="entry name" value="PEPTIDYL-PROLYL CIS-TRANS ISOMERASE-RELATED"/>
    <property type="match status" value="1"/>
</dbReference>
<evidence type="ECO:0000256" key="8">
    <source>
        <dbReference type="SAM" id="SignalP"/>
    </source>
</evidence>
<dbReference type="EC" id="5.2.1.8" evidence="3 6"/>
<protein>
    <recommendedName>
        <fullName evidence="3 6">peptidylprolyl isomerase</fullName>
        <ecNumber evidence="3 6">5.2.1.8</ecNumber>
    </recommendedName>
</protein>
<feature type="signal peptide" evidence="8">
    <location>
        <begin position="1"/>
        <end position="20"/>
    </location>
</feature>
<feature type="domain" description="PPIase FKBP-type" evidence="9">
    <location>
        <begin position="259"/>
        <end position="366"/>
    </location>
</feature>
<dbReference type="PROSITE" id="PS00170">
    <property type="entry name" value="CSA_PPIASE_1"/>
    <property type="match status" value="1"/>
</dbReference>
<dbReference type="InterPro" id="IPR029000">
    <property type="entry name" value="Cyclophilin-like_dom_sf"/>
</dbReference>
<feature type="coiled-coil region" evidence="7">
    <location>
        <begin position="189"/>
        <end position="217"/>
    </location>
</feature>
<evidence type="ECO:0000256" key="7">
    <source>
        <dbReference type="SAM" id="Coils"/>
    </source>
</evidence>
<evidence type="ECO:0000313" key="11">
    <source>
        <dbReference type="EMBL" id="MVO10338.1"/>
    </source>
</evidence>
<dbReference type="Pfam" id="PF00160">
    <property type="entry name" value="Pro_isomerase"/>
    <property type="match status" value="1"/>
</dbReference>
<dbReference type="InterPro" id="IPR002130">
    <property type="entry name" value="Cyclophilin-type_PPIase_dom"/>
</dbReference>
<keyword evidence="4 6" id="KW-0697">Rotamase</keyword>
<dbReference type="SUPFAM" id="SSF50891">
    <property type="entry name" value="Cyclophilin-like"/>
    <property type="match status" value="1"/>
</dbReference>
<evidence type="ECO:0000256" key="3">
    <source>
        <dbReference type="ARBA" id="ARBA00013194"/>
    </source>
</evidence>
<keyword evidence="5 6" id="KW-0413">Isomerase</keyword>
<keyword evidence="12" id="KW-1185">Reference proteome</keyword>
<evidence type="ECO:0000313" key="12">
    <source>
        <dbReference type="Proteomes" id="UP000431264"/>
    </source>
</evidence>
<evidence type="ECO:0000259" key="9">
    <source>
        <dbReference type="PROSITE" id="PS50059"/>
    </source>
</evidence>
<evidence type="ECO:0000256" key="4">
    <source>
        <dbReference type="ARBA" id="ARBA00023110"/>
    </source>
</evidence>
<dbReference type="InterPro" id="IPR020892">
    <property type="entry name" value="Cyclophilin-type_PPIase_CS"/>
</dbReference>
<comment type="catalytic activity">
    <reaction evidence="1 6">
        <text>[protein]-peptidylproline (omega=180) = [protein]-peptidylproline (omega=0)</text>
        <dbReference type="Rhea" id="RHEA:16237"/>
        <dbReference type="Rhea" id="RHEA-COMP:10747"/>
        <dbReference type="Rhea" id="RHEA-COMP:10748"/>
        <dbReference type="ChEBI" id="CHEBI:83833"/>
        <dbReference type="ChEBI" id="CHEBI:83834"/>
        <dbReference type="EC" id="5.2.1.8"/>
    </reaction>
</comment>
<keyword evidence="7" id="KW-0175">Coiled coil</keyword>
<proteinExistence type="inferred from homology"/>
<dbReference type="EMBL" id="WQLW01000011">
    <property type="protein sequence ID" value="MVO10338.1"/>
    <property type="molecule type" value="Genomic_DNA"/>
</dbReference>
<dbReference type="GO" id="GO:0006457">
    <property type="term" value="P:protein folding"/>
    <property type="evidence" value="ECO:0007669"/>
    <property type="project" value="InterPro"/>
</dbReference>
<accession>A0A6I4IUH7</accession>
<dbReference type="SUPFAM" id="SSF54534">
    <property type="entry name" value="FKBP-like"/>
    <property type="match status" value="1"/>
</dbReference>